<dbReference type="AlphaFoldDB" id="U2JBW4"/>
<keyword evidence="2" id="KW-1185">Reference proteome</keyword>
<name>U2JBW4_9SPHI</name>
<dbReference type="STRING" id="1346330.M472_15340"/>
<sequence length="188" mass="21798">MIYDKENKLYYQITNDTEYLDVKIYKDEYAMKARMLGGLRYFFNVEGIKDTVGVPIVQFPVYKRPVNFESLELFNLSGIPNGELSVYNEYGIFAEAKIEGRDSLGNYHKNKYVYQSSIKIPLRYFKGLNSKNNLAIMIFMRGSRAIRIPDGRVSPIINSRGTNTSSEIDALSLDLDTWTHTWIDYELK</sequence>
<accession>U2JBW4</accession>
<dbReference type="Proteomes" id="UP000016584">
    <property type="component" value="Unassembled WGS sequence"/>
</dbReference>
<reference evidence="1 2" key="1">
    <citation type="journal article" date="2013" name="Genome Announc.">
        <title>The Draft Genome Sequence of Sphingomonas paucimobilis Strain HER1398 (Proteobacteria), Host to the Giant PAU Phage, Indicates That It Is a Member of the Genus Sphingobacterium (Bacteroidetes).</title>
        <authorList>
            <person name="White R.A.III."/>
            <person name="Suttle C.A."/>
        </authorList>
    </citation>
    <scope>NUCLEOTIDE SEQUENCE [LARGE SCALE GENOMIC DNA]</scope>
    <source>
        <strain evidence="1 2">HER1398</strain>
    </source>
</reference>
<dbReference type="OrthoDB" id="1523672at2"/>
<evidence type="ECO:0000313" key="1">
    <source>
        <dbReference type="EMBL" id="ERJ60138.1"/>
    </source>
</evidence>
<proteinExistence type="predicted"/>
<organism evidence="1 2">
    <name type="scientific">Sphingobacterium paucimobilis HER1398</name>
    <dbReference type="NCBI Taxonomy" id="1346330"/>
    <lineage>
        <taxon>Bacteria</taxon>
        <taxon>Pseudomonadati</taxon>
        <taxon>Bacteroidota</taxon>
        <taxon>Sphingobacteriia</taxon>
        <taxon>Sphingobacteriales</taxon>
        <taxon>Sphingobacteriaceae</taxon>
        <taxon>Sphingobacterium</taxon>
    </lineage>
</organism>
<protein>
    <submittedName>
        <fullName evidence="1">Uncharacterized protein</fullName>
    </submittedName>
</protein>
<dbReference type="EMBL" id="ATDL01000010">
    <property type="protein sequence ID" value="ERJ60138.1"/>
    <property type="molecule type" value="Genomic_DNA"/>
</dbReference>
<comment type="caution">
    <text evidence="1">The sequence shown here is derived from an EMBL/GenBank/DDBJ whole genome shotgun (WGS) entry which is preliminary data.</text>
</comment>
<gene>
    <name evidence="1" type="ORF">M472_15340</name>
</gene>
<dbReference type="RefSeq" id="WP_021069638.1">
    <property type="nucleotide sequence ID" value="NZ_ATDL01000010.1"/>
</dbReference>
<evidence type="ECO:0000313" key="2">
    <source>
        <dbReference type="Proteomes" id="UP000016584"/>
    </source>
</evidence>
<dbReference type="PATRIC" id="fig|1346330.5.peg.1457"/>